<feature type="binding site" evidence="2">
    <location>
        <position position="102"/>
    </location>
    <ligand>
        <name>Fe cation</name>
        <dbReference type="ChEBI" id="CHEBI:24875"/>
    </ligand>
</feature>
<dbReference type="CDD" id="cd02910">
    <property type="entry name" value="cupin_Yhhw_N"/>
    <property type="match status" value="1"/>
</dbReference>
<evidence type="ECO:0000259" key="5">
    <source>
        <dbReference type="Pfam" id="PF17954"/>
    </source>
</evidence>
<feature type="binding site" evidence="2">
    <location>
        <position position="58"/>
    </location>
    <ligand>
        <name>Fe cation</name>
        <dbReference type="ChEBI" id="CHEBI:24875"/>
    </ligand>
</feature>
<evidence type="ECO:0000313" key="7">
    <source>
        <dbReference type="Proteomes" id="UP000295783"/>
    </source>
</evidence>
<dbReference type="CDD" id="cd20311">
    <property type="entry name" value="cupin_Yhhw_C"/>
    <property type="match status" value="1"/>
</dbReference>
<comment type="similarity">
    <text evidence="1 3">Belongs to the pirin family.</text>
</comment>
<dbReference type="PANTHER" id="PTHR43212:SF3">
    <property type="entry name" value="QUERCETIN 2,3-DIOXYGENASE"/>
    <property type="match status" value="1"/>
</dbReference>
<protein>
    <recommendedName>
        <fullName evidence="8">Pirin N-terminal domain-containing protein</fullName>
    </recommendedName>
</protein>
<dbReference type="Proteomes" id="UP000295783">
    <property type="component" value="Unassembled WGS sequence"/>
</dbReference>
<dbReference type="PIRSF" id="PIRSF006232">
    <property type="entry name" value="Pirin"/>
    <property type="match status" value="1"/>
</dbReference>
<evidence type="ECO:0008006" key="8">
    <source>
        <dbReference type="Google" id="ProtNLM"/>
    </source>
</evidence>
<gene>
    <name evidence="6" type="ORF">A8950_2613</name>
</gene>
<feature type="domain" description="Quercetin 2,3-dioxygenase C-terminal cupin" evidence="5">
    <location>
        <begin position="147"/>
        <end position="232"/>
    </location>
</feature>
<dbReference type="InterPro" id="IPR011051">
    <property type="entry name" value="RmlC_Cupin_sf"/>
</dbReference>
<evidence type="ECO:0000259" key="4">
    <source>
        <dbReference type="Pfam" id="PF02678"/>
    </source>
</evidence>
<dbReference type="OrthoDB" id="9780903at2"/>
<keyword evidence="2" id="KW-0408">Iron</keyword>
<dbReference type="EMBL" id="SNYW01000009">
    <property type="protein sequence ID" value="TDQ81544.1"/>
    <property type="molecule type" value="Genomic_DNA"/>
</dbReference>
<feature type="domain" description="Pirin N-terminal" evidence="4">
    <location>
        <begin position="13"/>
        <end position="120"/>
    </location>
</feature>
<feature type="binding site" evidence="2">
    <location>
        <position position="60"/>
    </location>
    <ligand>
        <name>Fe cation</name>
        <dbReference type="ChEBI" id="CHEBI:24875"/>
    </ligand>
</feature>
<dbReference type="Pfam" id="PF17954">
    <property type="entry name" value="Pirin_C_2"/>
    <property type="match status" value="1"/>
</dbReference>
<evidence type="ECO:0000256" key="1">
    <source>
        <dbReference type="ARBA" id="ARBA00008416"/>
    </source>
</evidence>
<organism evidence="6 7">
    <name type="scientific">Dongia mobilis</name>
    <dbReference type="NCBI Taxonomy" id="578943"/>
    <lineage>
        <taxon>Bacteria</taxon>
        <taxon>Pseudomonadati</taxon>
        <taxon>Pseudomonadota</taxon>
        <taxon>Alphaproteobacteria</taxon>
        <taxon>Rhodospirillales</taxon>
        <taxon>Dongiaceae</taxon>
        <taxon>Dongia</taxon>
    </lineage>
</organism>
<feature type="binding site" evidence="2">
    <location>
        <position position="104"/>
    </location>
    <ligand>
        <name>Fe cation</name>
        <dbReference type="ChEBI" id="CHEBI:24875"/>
    </ligand>
</feature>
<sequence length="233" mass="25231">MSVIRRPAADRGHVNIGWLNSKHSFSFGHYYDPKQMGYRSLRVINEDRVRPNEGFGRHGHRDMEIISYVVSGTLAHADTLGSRGELKRGDVQAMSAGTGIEHSEFNGSDAEEVHFLQIWILPQAAGLPTAYAQAHVPDEEKRNRLKLLVSGDGAAGTLRINQDARLYASLLEAGANVVHKPAPGRGTWVQVVAGEVAVNGEVLRQGDGAAIDNAAEVTIEAVADAEFLLFDLA</sequence>
<dbReference type="InterPro" id="IPR012093">
    <property type="entry name" value="Pirin"/>
</dbReference>
<comment type="caution">
    <text evidence="6">The sequence shown here is derived from an EMBL/GenBank/DDBJ whole genome shotgun (WGS) entry which is preliminary data.</text>
</comment>
<dbReference type="InterPro" id="IPR003829">
    <property type="entry name" value="Pirin_N_dom"/>
</dbReference>
<dbReference type="AlphaFoldDB" id="A0A4R6WQS2"/>
<dbReference type="PANTHER" id="PTHR43212">
    <property type="entry name" value="QUERCETIN 2,3-DIOXYGENASE"/>
    <property type="match status" value="1"/>
</dbReference>
<dbReference type="InterPro" id="IPR041602">
    <property type="entry name" value="Quercetinase_C"/>
</dbReference>
<dbReference type="InterPro" id="IPR014710">
    <property type="entry name" value="RmlC-like_jellyroll"/>
</dbReference>
<dbReference type="SUPFAM" id="SSF51182">
    <property type="entry name" value="RmlC-like cupins"/>
    <property type="match status" value="1"/>
</dbReference>
<comment type="cofactor">
    <cofactor evidence="2">
        <name>Fe cation</name>
        <dbReference type="ChEBI" id="CHEBI:24875"/>
    </cofactor>
    <text evidence="2">Binds 1 Fe cation per subunit.</text>
</comment>
<dbReference type="GO" id="GO:0046872">
    <property type="term" value="F:metal ion binding"/>
    <property type="evidence" value="ECO:0007669"/>
    <property type="project" value="UniProtKB-KW"/>
</dbReference>
<dbReference type="Pfam" id="PF02678">
    <property type="entry name" value="Pirin"/>
    <property type="match status" value="1"/>
</dbReference>
<proteinExistence type="inferred from homology"/>
<evidence type="ECO:0000313" key="6">
    <source>
        <dbReference type="EMBL" id="TDQ81544.1"/>
    </source>
</evidence>
<accession>A0A4R6WQS2</accession>
<keyword evidence="7" id="KW-1185">Reference proteome</keyword>
<evidence type="ECO:0000256" key="2">
    <source>
        <dbReference type="PIRSR" id="PIRSR006232-1"/>
    </source>
</evidence>
<keyword evidence="2" id="KW-0479">Metal-binding</keyword>
<name>A0A4R6WQS2_9PROT</name>
<dbReference type="Gene3D" id="2.60.120.10">
    <property type="entry name" value="Jelly Rolls"/>
    <property type="match status" value="2"/>
</dbReference>
<dbReference type="RefSeq" id="WP_133614092.1">
    <property type="nucleotide sequence ID" value="NZ_SNYW01000009.1"/>
</dbReference>
<reference evidence="6 7" key="1">
    <citation type="submission" date="2019-03" db="EMBL/GenBank/DDBJ databases">
        <title>Genomic Encyclopedia of Type Strains, Phase III (KMG-III): the genomes of soil and plant-associated and newly described type strains.</title>
        <authorList>
            <person name="Whitman W."/>
        </authorList>
    </citation>
    <scope>NUCLEOTIDE SEQUENCE [LARGE SCALE GENOMIC DNA]</scope>
    <source>
        <strain evidence="6 7">CGMCC 1.7660</strain>
    </source>
</reference>
<evidence type="ECO:0000256" key="3">
    <source>
        <dbReference type="RuleBase" id="RU003457"/>
    </source>
</evidence>